<accession>A0A2P6P019</accession>
<evidence type="ECO:0000313" key="1">
    <source>
        <dbReference type="EMBL" id="PRP89573.1"/>
    </source>
</evidence>
<dbReference type="AlphaFoldDB" id="A0A2P6P019"/>
<dbReference type="InterPro" id="IPR023393">
    <property type="entry name" value="START-like_dom_sf"/>
</dbReference>
<keyword evidence="2" id="KW-1185">Reference proteome</keyword>
<dbReference type="EMBL" id="MDYQ01000002">
    <property type="protein sequence ID" value="PRP89573.1"/>
    <property type="molecule type" value="Genomic_DNA"/>
</dbReference>
<sequence length="145" mass="16531">MSTRAVASIVFPLPIESVWTELRDFTFVGKHISTIDSVKIEDNASPFAVGSVRTLQWKSGEIRKDRLIALNDQYRTLTWEMIESNFPAEASASITTITLYRVTEHNHTLVEWSADFSADVTNDFVVYNQKSFLSNLQDVRKNLTK</sequence>
<comment type="caution">
    <text evidence="1">The sequence shown here is derived from an EMBL/GenBank/DDBJ whole genome shotgun (WGS) entry which is preliminary data.</text>
</comment>
<dbReference type="InterPro" id="IPR019587">
    <property type="entry name" value="Polyketide_cyclase/dehydratase"/>
</dbReference>
<dbReference type="InParanoid" id="A0A2P6P019"/>
<dbReference type="Gene3D" id="3.30.530.20">
    <property type="match status" value="1"/>
</dbReference>
<dbReference type="SUPFAM" id="SSF55961">
    <property type="entry name" value="Bet v1-like"/>
    <property type="match status" value="1"/>
</dbReference>
<dbReference type="OrthoDB" id="10255646at2759"/>
<proteinExistence type="predicted"/>
<dbReference type="Proteomes" id="UP000241769">
    <property type="component" value="Unassembled WGS sequence"/>
</dbReference>
<evidence type="ECO:0000313" key="2">
    <source>
        <dbReference type="Proteomes" id="UP000241769"/>
    </source>
</evidence>
<organism evidence="1 2">
    <name type="scientific">Planoprotostelium fungivorum</name>
    <dbReference type="NCBI Taxonomy" id="1890364"/>
    <lineage>
        <taxon>Eukaryota</taxon>
        <taxon>Amoebozoa</taxon>
        <taxon>Evosea</taxon>
        <taxon>Variosea</taxon>
        <taxon>Cavosteliida</taxon>
        <taxon>Cavosteliaceae</taxon>
        <taxon>Planoprotostelium</taxon>
    </lineage>
</organism>
<reference evidence="1 2" key="1">
    <citation type="journal article" date="2018" name="Genome Biol. Evol.">
        <title>Multiple Roots of Fruiting Body Formation in Amoebozoa.</title>
        <authorList>
            <person name="Hillmann F."/>
            <person name="Forbes G."/>
            <person name="Novohradska S."/>
            <person name="Ferling I."/>
            <person name="Riege K."/>
            <person name="Groth M."/>
            <person name="Westermann M."/>
            <person name="Marz M."/>
            <person name="Spaller T."/>
            <person name="Winckler T."/>
            <person name="Schaap P."/>
            <person name="Glockner G."/>
        </authorList>
    </citation>
    <scope>NUCLEOTIDE SEQUENCE [LARGE SCALE GENOMIC DNA]</scope>
    <source>
        <strain evidence="1 2">Jena</strain>
    </source>
</reference>
<protein>
    <submittedName>
        <fullName evidence="1">Uncharacterized protein</fullName>
    </submittedName>
</protein>
<name>A0A2P6P019_9EUKA</name>
<dbReference type="Pfam" id="PF10604">
    <property type="entry name" value="Polyketide_cyc2"/>
    <property type="match status" value="1"/>
</dbReference>
<dbReference type="CDD" id="cd07821">
    <property type="entry name" value="PYR_PYL_RCAR_like"/>
    <property type="match status" value="1"/>
</dbReference>
<dbReference type="STRING" id="1890364.A0A2P6P019"/>
<gene>
    <name evidence="1" type="ORF">PROFUN_00837</name>
</gene>
<dbReference type="PANTHER" id="PTHR39332">
    <property type="entry name" value="BLL4707 PROTEIN"/>
    <property type="match status" value="1"/>
</dbReference>
<dbReference type="PANTHER" id="PTHR39332:SF7">
    <property type="entry name" value="SRPBCC FAMILY PROTEIN"/>
    <property type="match status" value="1"/>
</dbReference>